<dbReference type="SUPFAM" id="SSF56931">
    <property type="entry name" value="Outer membrane phospholipase A (OMPLA)"/>
    <property type="match status" value="1"/>
</dbReference>
<evidence type="ECO:0000256" key="15">
    <source>
        <dbReference type="ARBA" id="ARBA00023098"/>
    </source>
</evidence>
<keyword evidence="17 18" id="KW-0998">Cell outer membrane</keyword>
<evidence type="ECO:0000256" key="1">
    <source>
        <dbReference type="ARBA" id="ARBA00000111"/>
    </source>
</evidence>
<comment type="similarity">
    <text evidence="3 18">Belongs to the phospholipase A1 family.</text>
</comment>
<comment type="cofactor">
    <cofactor evidence="18">
        <name>Ca(2+)</name>
        <dbReference type="ChEBI" id="CHEBI:29108"/>
    </cofactor>
    <text evidence="18">Binds 1 Ca(2+) ion per monomer. In the dimeric form the Ca(2+) is bound by different amino acids with binding of each Ca(2+) shared with ligands coming from each monomer. The Ca(2+) ion may have a role in catalysis.</text>
</comment>
<dbReference type="RefSeq" id="WP_301414461.1">
    <property type="nucleotide sequence ID" value="NZ_CP098023.1"/>
</dbReference>
<keyword evidence="9" id="KW-0812">Transmembrane</keyword>
<dbReference type="PRINTS" id="PR01486">
    <property type="entry name" value="PHPHLIPASEA1"/>
</dbReference>
<sequence length="370" mass="41970">MFCARSNTRNSLWWIISLLLMAQLPLNAALANDVEVREAESQMREQHLYGECLLAQLLVSSADSTLGEIRQLCADRVRTRLGLQTGAMEPEPVLEAYLDKIPRDAVLLGSRAEAIREAADNSFTLASHKANYLLPIVYNPSPQTGGLAGIEDGTKGADLENIEVQFQLSVQVPIWRGFLGSASFMSVAYTNHSFWQAYNSGDSSPFRETNHEPELILTWLNDWTVFGWHNVANQIAFNHQSNGRSEPYSRSWNRMYANFIFERDNFSIGFKPWYRIPESREDDDNPDIEHYLGHFELSGRYRDGNHTVAMVLRNNLHSDNRGAVELTWSFPLGSRVDGYLRYFNGYGESLIDYDESVQTLGFGFTLAQGF</sequence>
<evidence type="ECO:0000256" key="2">
    <source>
        <dbReference type="ARBA" id="ARBA00001604"/>
    </source>
</evidence>
<keyword evidence="14 18" id="KW-0442">Lipid degradation</keyword>
<dbReference type="Gene3D" id="2.40.230.10">
    <property type="entry name" value="Phospholipase A1"/>
    <property type="match status" value="1"/>
</dbReference>
<keyword evidence="13 18" id="KW-0106">Calcium</keyword>
<evidence type="ECO:0000256" key="16">
    <source>
        <dbReference type="ARBA" id="ARBA00023136"/>
    </source>
</evidence>
<keyword evidence="11 18" id="KW-0732">Signal</keyword>
<dbReference type="InterPro" id="IPR036541">
    <property type="entry name" value="PLipase_A1_sf"/>
</dbReference>
<comment type="subcellular location">
    <subcellularLocation>
        <location evidence="18">Cell outer membrane</location>
        <topology evidence="18">Multi-pass membrane protein</topology>
    </subcellularLocation>
    <text evidence="18">One of the very few enzymes located there.</text>
</comment>
<evidence type="ECO:0000256" key="4">
    <source>
        <dbReference type="ARBA" id="ARBA00011702"/>
    </source>
</evidence>
<keyword evidence="16" id="KW-0472">Membrane</keyword>
<evidence type="ECO:0000256" key="8">
    <source>
        <dbReference type="ARBA" id="ARBA00022452"/>
    </source>
</evidence>
<gene>
    <name evidence="19" type="ORF">M8T91_12330</name>
</gene>
<dbReference type="EC" id="3.1.1.4" evidence="6 18"/>
<evidence type="ECO:0000313" key="19">
    <source>
        <dbReference type="EMBL" id="WKD48693.1"/>
    </source>
</evidence>
<keyword evidence="12 18" id="KW-0378">Hydrolase</keyword>
<comment type="subunit">
    <text evidence="4 18">Homodimer; dimerization is reversible, and the dimeric form is the active one.</text>
</comment>
<dbReference type="InterPro" id="IPR003187">
    <property type="entry name" value="PLipase_A1"/>
</dbReference>
<dbReference type="CDD" id="cd00541">
    <property type="entry name" value="OMPLA"/>
    <property type="match status" value="1"/>
</dbReference>
<evidence type="ECO:0000256" key="12">
    <source>
        <dbReference type="ARBA" id="ARBA00022801"/>
    </source>
</evidence>
<feature type="chain" id="PRO_5045008541" description="Phospholipase A1" evidence="18">
    <location>
        <begin position="32"/>
        <end position="370"/>
    </location>
</feature>
<evidence type="ECO:0000256" key="17">
    <source>
        <dbReference type="ARBA" id="ARBA00023237"/>
    </source>
</evidence>
<name>A0ABY9E9C6_9GAMM</name>
<evidence type="ECO:0000313" key="20">
    <source>
        <dbReference type="Proteomes" id="UP001321520"/>
    </source>
</evidence>
<evidence type="ECO:0000256" key="5">
    <source>
        <dbReference type="ARBA" id="ARBA00013179"/>
    </source>
</evidence>
<evidence type="ECO:0000256" key="14">
    <source>
        <dbReference type="ARBA" id="ARBA00022963"/>
    </source>
</evidence>
<evidence type="ECO:0000256" key="18">
    <source>
        <dbReference type="RuleBase" id="RU366027"/>
    </source>
</evidence>
<keyword evidence="20" id="KW-1185">Reference proteome</keyword>
<evidence type="ECO:0000256" key="9">
    <source>
        <dbReference type="ARBA" id="ARBA00022692"/>
    </source>
</evidence>
<keyword evidence="15 18" id="KW-0443">Lipid metabolism</keyword>
<accession>A0ABY9E9C6</accession>
<evidence type="ECO:0000256" key="3">
    <source>
        <dbReference type="ARBA" id="ARBA00010525"/>
    </source>
</evidence>
<feature type="signal peptide" evidence="18">
    <location>
        <begin position="1"/>
        <end position="31"/>
    </location>
</feature>
<dbReference type="EC" id="3.1.1.32" evidence="5 18"/>
<comment type="catalytic activity">
    <reaction evidence="2 18">
        <text>a 1,2-diacyl-sn-glycero-3-phosphocholine + H2O = a 1-acyl-sn-glycero-3-phosphocholine + a fatty acid + H(+)</text>
        <dbReference type="Rhea" id="RHEA:15801"/>
        <dbReference type="ChEBI" id="CHEBI:15377"/>
        <dbReference type="ChEBI" id="CHEBI:15378"/>
        <dbReference type="ChEBI" id="CHEBI:28868"/>
        <dbReference type="ChEBI" id="CHEBI:57643"/>
        <dbReference type="ChEBI" id="CHEBI:58168"/>
        <dbReference type="EC" id="3.1.1.4"/>
    </reaction>
</comment>
<proteinExistence type="inferred from homology"/>
<keyword evidence="10 18" id="KW-0479">Metal-binding</keyword>
<evidence type="ECO:0000256" key="7">
    <source>
        <dbReference type="ARBA" id="ARBA00021726"/>
    </source>
</evidence>
<reference evidence="19 20" key="1">
    <citation type="submission" date="2022-05" db="EMBL/GenBank/DDBJ databases">
        <title>Microbulbifer sp. nov., isolated from sponge.</title>
        <authorList>
            <person name="Gao L."/>
        </authorList>
    </citation>
    <scope>NUCLEOTIDE SEQUENCE [LARGE SCALE GENOMIC DNA]</scope>
    <source>
        <strain evidence="19 20">MI-G</strain>
    </source>
</reference>
<protein>
    <recommendedName>
        <fullName evidence="7 18">Phospholipase A1</fullName>
        <ecNumber evidence="5 18">3.1.1.32</ecNumber>
        <ecNumber evidence="6 18">3.1.1.4</ecNumber>
    </recommendedName>
    <alternativeName>
        <fullName evidence="18">Phosphatidylcholine 1-acylhydrolase</fullName>
    </alternativeName>
</protein>
<evidence type="ECO:0000256" key="10">
    <source>
        <dbReference type="ARBA" id="ARBA00022723"/>
    </source>
</evidence>
<dbReference type="PANTHER" id="PTHR40457:SF1">
    <property type="entry name" value="PHOSPHOLIPASE A1"/>
    <property type="match status" value="1"/>
</dbReference>
<dbReference type="Pfam" id="PF02253">
    <property type="entry name" value="PLA1"/>
    <property type="match status" value="1"/>
</dbReference>
<evidence type="ECO:0000256" key="11">
    <source>
        <dbReference type="ARBA" id="ARBA00022729"/>
    </source>
</evidence>
<evidence type="ECO:0000256" key="6">
    <source>
        <dbReference type="ARBA" id="ARBA00013278"/>
    </source>
</evidence>
<keyword evidence="8" id="KW-1134">Transmembrane beta strand</keyword>
<organism evidence="19 20">
    <name type="scientific">Microbulbifer spongiae</name>
    <dbReference type="NCBI Taxonomy" id="2944933"/>
    <lineage>
        <taxon>Bacteria</taxon>
        <taxon>Pseudomonadati</taxon>
        <taxon>Pseudomonadota</taxon>
        <taxon>Gammaproteobacteria</taxon>
        <taxon>Cellvibrionales</taxon>
        <taxon>Microbulbiferaceae</taxon>
        <taxon>Microbulbifer</taxon>
    </lineage>
</organism>
<comment type="function">
    <text evidence="18">Hydrolysis of phosphatidylcholine with phospholipase A2 (EC 3.1.1.4) and phospholipase A1 (EC 3.1.1.32) activities.</text>
</comment>
<dbReference type="Proteomes" id="UP001321520">
    <property type="component" value="Chromosome"/>
</dbReference>
<comment type="catalytic activity">
    <reaction evidence="1 18">
        <text>a 1,2-diacyl-sn-glycero-3-phosphocholine + H2O = a 2-acyl-sn-glycero-3-phosphocholine + a fatty acid + H(+)</text>
        <dbReference type="Rhea" id="RHEA:18689"/>
        <dbReference type="ChEBI" id="CHEBI:15377"/>
        <dbReference type="ChEBI" id="CHEBI:15378"/>
        <dbReference type="ChEBI" id="CHEBI:28868"/>
        <dbReference type="ChEBI" id="CHEBI:57643"/>
        <dbReference type="ChEBI" id="CHEBI:57875"/>
        <dbReference type="EC" id="3.1.1.32"/>
    </reaction>
</comment>
<dbReference type="PANTHER" id="PTHR40457">
    <property type="entry name" value="PHOSPHOLIPASE A1"/>
    <property type="match status" value="1"/>
</dbReference>
<dbReference type="EMBL" id="CP098023">
    <property type="protein sequence ID" value="WKD48693.1"/>
    <property type="molecule type" value="Genomic_DNA"/>
</dbReference>
<evidence type="ECO:0000256" key="13">
    <source>
        <dbReference type="ARBA" id="ARBA00022837"/>
    </source>
</evidence>